<evidence type="ECO:0000256" key="8">
    <source>
        <dbReference type="ARBA" id="ARBA00022842"/>
    </source>
</evidence>
<dbReference type="HAMAP" id="MF_00583_A">
    <property type="entry name" value="RibP_PPkinase_A"/>
    <property type="match status" value="1"/>
</dbReference>
<dbReference type="GO" id="GO:0006015">
    <property type="term" value="P:5-phosphoribose 1-diphosphate biosynthetic process"/>
    <property type="evidence" value="ECO:0007669"/>
    <property type="project" value="UniProtKB-UniRule"/>
</dbReference>
<dbReference type="EC" id="2.7.6.1" evidence="10"/>
<sequence>MNVIAGSASIGLGEKVARILGEDFIRPHVERFPDGELYVRIDGDVDEEVVLIQTTYPNEKIIELFLLQDALREIGVKKIITVIPYFGYSRQDKIFKKGEAISARAMVRHIEMNADYFIGMDLHSENVLTWFDIQTKHLHATKPIAEWLKTKGVDMVISPDKGGYKRARYVAQEMGVEFDYLEKTRLSGTEVIIKPKNLDAEGKTVGIVDDIISTGGTIARAADQLREQGAKRIYAVCTHGLFIGRAMENMRKVNDFAATDTIEGGNSKITVAGVIAESIKSL</sequence>
<evidence type="ECO:0000256" key="7">
    <source>
        <dbReference type="ARBA" id="ARBA00022840"/>
    </source>
</evidence>
<comment type="similarity">
    <text evidence="10">Belongs to the ribose-phosphate pyrophosphokinase family. Class III (archaeal) subfamily.</text>
</comment>
<keyword evidence="7 10" id="KW-0067">ATP-binding</keyword>
<evidence type="ECO:0000256" key="4">
    <source>
        <dbReference type="ARBA" id="ARBA00022727"/>
    </source>
</evidence>
<dbReference type="GO" id="GO:0002189">
    <property type="term" value="C:ribose phosphate diphosphokinase complex"/>
    <property type="evidence" value="ECO:0007669"/>
    <property type="project" value="TreeGrafter"/>
</dbReference>
<dbReference type="GO" id="GO:0006164">
    <property type="term" value="P:purine nucleotide biosynthetic process"/>
    <property type="evidence" value="ECO:0007669"/>
    <property type="project" value="TreeGrafter"/>
</dbReference>
<dbReference type="Proteomes" id="UP000001400">
    <property type="component" value="Chromosome"/>
</dbReference>
<feature type="binding site" evidence="10">
    <location>
        <position position="123"/>
    </location>
    <ligand>
        <name>Mg(2+)</name>
        <dbReference type="ChEBI" id="CHEBI:18420"/>
        <label>1</label>
    </ligand>
</feature>
<comment type="subcellular location">
    <subcellularLocation>
        <location evidence="10">Cytoplasm</location>
    </subcellularLocation>
</comment>
<accession>B5IHC6</accession>
<dbReference type="InterPro" id="IPR029057">
    <property type="entry name" value="PRTase-like"/>
</dbReference>
<evidence type="ECO:0000256" key="6">
    <source>
        <dbReference type="ARBA" id="ARBA00022777"/>
    </source>
</evidence>
<dbReference type="Gene3D" id="3.40.50.2020">
    <property type="match status" value="2"/>
</dbReference>
<dbReference type="OrthoDB" id="371997at2157"/>
<feature type="binding site" evidence="10">
    <location>
        <begin position="34"/>
        <end position="36"/>
    </location>
    <ligand>
        <name>ATP</name>
        <dbReference type="ChEBI" id="CHEBI:30616"/>
    </ligand>
</feature>
<dbReference type="GO" id="GO:0005524">
    <property type="term" value="F:ATP binding"/>
    <property type="evidence" value="ECO:0007669"/>
    <property type="project" value="UniProtKB-KW"/>
</dbReference>
<dbReference type="HOGENOM" id="CLU_033546_2_2_2"/>
<evidence type="ECO:0000259" key="11">
    <source>
        <dbReference type="Pfam" id="PF00156"/>
    </source>
</evidence>
<dbReference type="PANTHER" id="PTHR10210:SF32">
    <property type="entry name" value="RIBOSE-PHOSPHATE PYROPHOSPHOKINASE 2"/>
    <property type="match status" value="1"/>
</dbReference>
<dbReference type="EMBL" id="CP001941">
    <property type="protein sequence ID" value="ADD08016.1"/>
    <property type="molecule type" value="Genomic_DNA"/>
</dbReference>
<feature type="domain" description="Phosphoribosyltransferase" evidence="11">
    <location>
        <begin position="152"/>
        <end position="239"/>
    </location>
</feature>
<comment type="catalytic activity">
    <reaction evidence="9 10">
        <text>D-ribose 5-phosphate + ATP = 5-phospho-alpha-D-ribose 1-diphosphate + AMP + H(+)</text>
        <dbReference type="Rhea" id="RHEA:15609"/>
        <dbReference type="ChEBI" id="CHEBI:15378"/>
        <dbReference type="ChEBI" id="CHEBI:30616"/>
        <dbReference type="ChEBI" id="CHEBI:58017"/>
        <dbReference type="ChEBI" id="CHEBI:78346"/>
        <dbReference type="ChEBI" id="CHEBI:456215"/>
        <dbReference type="EC" id="2.7.6.1"/>
    </reaction>
</comment>
<keyword evidence="4 10" id="KW-0545">Nucleotide biosynthesis</keyword>
<dbReference type="SMART" id="SM01400">
    <property type="entry name" value="Pribosyltran_N"/>
    <property type="match status" value="1"/>
</dbReference>
<dbReference type="Pfam" id="PF13793">
    <property type="entry name" value="Pribosyltran_N"/>
    <property type="match status" value="1"/>
</dbReference>
<dbReference type="GO" id="GO:0004749">
    <property type="term" value="F:ribose phosphate diphosphokinase activity"/>
    <property type="evidence" value="ECO:0007669"/>
    <property type="project" value="UniProtKB-UniRule"/>
</dbReference>
<keyword evidence="5 10" id="KW-0547">Nucleotide-binding</keyword>
<dbReference type="InterPro" id="IPR029099">
    <property type="entry name" value="Pribosyltran_N"/>
</dbReference>
<evidence type="ECO:0000256" key="3">
    <source>
        <dbReference type="ARBA" id="ARBA00022723"/>
    </source>
</evidence>
<dbReference type="InterPro" id="IPR005946">
    <property type="entry name" value="Rib-P_diPkinase"/>
</dbReference>
<dbReference type="PANTHER" id="PTHR10210">
    <property type="entry name" value="RIBOSE-PHOSPHATE DIPHOSPHOKINASE FAMILY MEMBER"/>
    <property type="match status" value="1"/>
</dbReference>
<evidence type="ECO:0000313" key="13">
    <source>
        <dbReference type="EMBL" id="ADD08016.1"/>
    </source>
</evidence>
<feature type="domain" description="Ribose-phosphate pyrophosphokinase N-terminal" evidence="12">
    <location>
        <begin position="1"/>
        <end position="111"/>
    </location>
</feature>
<dbReference type="FunFam" id="3.40.50.2020:FF:000007">
    <property type="entry name" value="Ribose-phosphate pyrophosphokinase"/>
    <property type="match status" value="1"/>
</dbReference>
<dbReference type="GO" id="GO:0016301">
    <property type="term" value="F:kinase activity"/>
    <property type="evidence" value="ECO:0007669"/>
    <property type="project" value="UniProtKB-KW"/>
</dbReference>
<feature type="binding site" evidence="10">
    <location>
        <position position="209"/>
    </location>
    <ligand>
        <name>D-ribose 5-phosphate</name>
        <dbReference type="ChEBI" id="CHEBI:78346"/>
    </ligand>
</feature>
<dbReference type="GO" id="GO:0005737">
    <property type="term" value="C:cytoplasm"/>
    <property type="evidence" value="ECO:0007669"/>
    <property type="project" value="UniProtKB-SubCell"/>
</dbReference>
<feature type="binding site" evidence="10">
    <location>
        <begin position="90"/>
        <end position="91"/>
    </location>
    <ligand>
        <name>ATP</name>
        <dbReference type="ChEBI" id="CHEBI:30616"/>
    </ligand>
</feature>
<keyword evidence="2 10" id="KW-0808">Transferase</keyword>
<evidence type="ECO:0000256" key="1">
    <source>
        <dbReference type="ARBA" id="ARBA00022490"/>
    </source>
</evidence>
<keyword evidence="3 10" id="KW-0479">Metal-binding</keyword>
<dbReference type="NCBIfam" id="TIGR01251">
    <property type="entry name" value="ribP_PPkin"/>
    <property type="match status" value="1"/>
</dbReference>
<evidence type="ECO:0000256" key="9">
    <source>
        <dbReference type="ARBA" id="ARBA00049535"/>
    </source>
</evidence>
<comment type="pathway">
    <text evidence="10">Metabolic intermediate biosynthesis; 5-phospho-alpha-D-ribose 1-diphosphate biosynthesis; 5-phospho-alpha-D-ribose 1-diphosphate from D-ribose 5-phosphate (route I): step 1/1.</text>
</comment>
<feature type="binding site" evidence="10">
    <location>
        <position position="160"/>
    </location>
    <ligand>
        <name>Mg(2+)</name>
        <dbReference type="ChEBI" id="CHEBI:18420"/>
        <label>2</label>
    </ligand>
</feature>
<evidence type="ECO:0000259" key="12">
    <source>
        <dbReference type="Pfam" id="PF13793"/>
    </source>
</evidence>
<dbReference type="eggNOG" id="arCOG00067">
    <property type="taxonomic scope" value="Archaea"/>
</dbReference>
<organism evidence="13 14">
    <name type="scientific">Aciduliprofundum boonei (strain DSM 19572 / T469)</name>
    <dbReference type="NCBI Taxonomy" id="439481"/>
    <lineage>
        <taxon>Archaea</taxon>
        <taxon>Methanobacteriati</taxon>
        <taxon>Thermoplasmatota</taxon>
        <taxon>DHVE2 group</taxon>
        <taxon>Candidatus Aciduliprofundum</taxon>
    </lineage>
</organism>
<dbReference type="GO" id="GO:0000287">
    <property type="term" value="F:magnesium ion binding"/>
    <property type="evidence" value="ECO:0007669"/>
    <property type="project" value="UniProtKB-UniRule"/>
</dbReference>
<evidence type="ECO:0000313" key="14">
    <source>
        <dbReference type="Proteomes" id="UP000001400"/>
    </source>
</evidence>
<dbReference type="RefSeq" id="WP_008086642.1">
    <property type="nucleotide sequence ID" value="NC_013926.1"/>
</dbReference>
<dbReference type="NCBIfam" id="NF002095">
    <property type="entry name" value="PRK00934.1"/>
    <property type="match status" value="1"/>
</dbReference>
<name>B5IHC6_ACIB4</name>
<dbReference type="KEGG" id="abi:Aboo_0204"/>
<comment type="function">
    <text evidence="10">Involved in the biosynthesis of the central metabolite phospho-alpha-D-ribosyl-1-pyrophosphate (PRPP) via the transfer of pyrophosphoryl group from ATP to 1-hydroxyl of ribose-5-phosphate (Rib-5-P).</text>
</comment>
<proteinExistence type="inferred from homology"/>
<feature type="binding site" evidence="10">
    <location>
        <position position="185"/>
    </location>
    <ligand>
        <name>D-ribose 5-phosphate</name>
        <dbReference type="ChEBI" id="CHEBI:78346"/>
    </ligand>
</feature>
<dbReference type="STRING" id="439481.Aboo_0204"/>
<reference evidence="13" key="1">
    <citation type="submission" date="2010-02" db="EMBL/GenBank/DDBJ databases">
        <title>Complete sequence of Aciduliprofundum boonei T469.</title>
        <authorList>
            <consortium name="US DOE Joint Genome Institute"/>
            <person name="Lucas S."/>
            <person name="Copeland A."/>
            <person name="Lapidus A."/>
            <person name="Cheng J.-F."/>
            <person name="Bruce D."/>
            <person name="Goodwin L."/>
            <person name="Pitluck S."/>
            <person name="Saunders E."/>
            <person name="Detter J.C."/>
            <person name="Han C."/>
            <person name="Tapia R."/>
            <person name="Land M."/>
            <person name="Hauser L."/>
            <person name="Kyrpides N."/>
            <person name="Mikhailova N."/>
            <person name="Flores G."/>
            <person name="Reysenbach A.-L."/>
            <person name="Woyke T."/>
        </authorList>
    </citation>
    <scope>NUCLEOTIDE SEQUENCE</scope>
    <source>
        <strain evidence="13">T469</strain>
    </source>
</reference>
<dbReference type="CDD" id="cd06223">
    <property type="entry name" value="PRTases_typeI"/>
    <property type="match status" value="1"/>
</dbReference>
<gene>
    <name evidence="10" type="primary">prs</name>
    <name evidence="13" type="ordered locus">Aboo_0204</name>
</gene>
<keyword evidence="14" id="KW-1185">Reference proteome</keyword>
<evidence type="ECO:0000256" key="5">
    <source>
        <dbReference type="ARBA" id="ARBA00022741"/>
    </source>
</evidence>
<dbReference type="InterPro" id="IPR037514">
    <property type="entry name" value="Rib-P_diPkinase_arc"/>
</dbReference>
<evidence type="ECO:0000256" key="2">
    <source>
        <dbReference type="ARBA" id="ARBA00022679"/>
    </source>
</evidence>
<dbReference type="SUPFAM" id="SSF53271">
    <property type="entry name" value="PRTase-like"/>
    <property type="match status" value="2"/>
</dbReference>
<keyword evidence="8 10" id="KW-0460">Magnesium</keyword>
<keyword evidence="1 10" id="KW-0963">Cytoplasm</keyword>
<dbReference type="Pfam" id="PF00156">
    <property type="entry name" value="Pribosyltran"/>
    <property type="match status" value="1"/>
</dbReference>
<dbReference type="AlphaFoldDB" id="B5IHC6"/>
<feature type="active site" evidence="10">
    <location>
        <position position="183"/>
    </location>
</feature>
<dbReference type="InterPro" id="IPR000836">
    <property type="entry name" value="PRTase_dom"/>
</dbReference>
<comment type="cofactor">
    <cofactor evidence="10">
        <name>Mg(2+)</name>
        <dbReference type="ChEBI" id="CHEBI:18420"/>
    </cofactor>
    <text evidence="10">Binds 2 Mg(2+) ions per subunit.</text>
</comment>
<feature type="binding site" evidence="10">
    <location>
        <begin position="213"/>
        <end position="217"/>
    </location>
    <ligand>
        <name>D-ribose 5-phosphate</name>
        <dbReference type="ChEBI" id="CHEBI:78346"/>
    </ligand>
</feature>
<protein>
    <recommendedName>
        <fullName evidence="10">Ribose-phosphate pyrophosphokinase</fullName>
        <shortName evidence="10">RPPK</shortName>
        <ecNumber evidence="10">2.7.6.1</ecNumber>
    </recommendedName>
    <alternativeName>
        <fullName evidence="10">5-phospho-D-ribosyl alpha-1-diphosphate synthase</fullName>
    </alternativeName>
    <alternativeName>
        <fullName evidence="10">Phosphoribosyl diphosphate synthase</fullName>
    </alternativeName>
    <alternativeName>
        <fullName evidence="10">Phosphoribosyl pyrophosphate synthase</fullName>
        <shortName evidence="10">P-Rib-PP synthase</shortName>
        <shortName evidence="10">PRPP synthase</shortName>
        <shortName evidence="10">PRPPase</shortName>
    </alternativeName>
</protein>
<dbReference type="UniPathway" id="UPA00087">
    <property type="reaction ID" value="UER00172"/>
</dbReference>
<evidence type="ECO:0000256" key="10">
    <source>
        <dbReference type="HAMAP-Rule" id="MF_00583"/>
    </source>
</evidence>
<keyword evidence="6 10" id="KW-0418">Kinase</keyword>
<dbReference type="GeneID" id="8827145"/>